<dbReference type="HOGENOM" id="CLU_083272_0_0_10"/>
<gene>
    <name evidence="4" type="ordered locus">Solca_4231</name>
</gene>
<feature type="signal peptide" evidence="2">
    <location>
        <begin position="1"/>
        <end position="26"/>
    </location>
</feature>
<reference evidence="4" key="1">
    <citation type="submission" date="2012-02" db="EMBL/GenBank/DDBJ databases">
        <title>The complete genome of Solitalea canadensis DSM 3403.</title>
        <authorList>
            <consortium name="US DOE Joint Genome Institute (JGI-PGF)"/>
            <person name="Lucas S."/>
            <person name="Copeland A."/>
            <person name="Lapidus A."/>
            <person name="Glavina del Rio T."/>
            <person name="Dalin E."/>
            <person name="Tice H."/>
            <person name="Bruce D."/>
            <person name="Goodwin L."/>
            <person name="Pitluck S."/>
            <person name="Peters L."/>
            <person name="Ovchinnikova G."/>
            <person name="Lu M."/>
            <person name="Kyrpides N."/>
            <person name="Mavromatis K."/>
            <person name="Ivanova N."/>
            <person name="Brettin T."/>
            <person name="Detter J.C."/>
            <person name="Han C."/>
            <person name="Larimer F."/>
            <person name="Land M."/>
            <person name="Hauser L."/>
            <person name="Markowitz V."/>
            <person name="Cheng J.-F."/>
            <person name="Hugenholtz P."/>
            <person name="Woyke T."/>
            <person name="Wu D."/>
            <person name="Spring S."/>
            <person name="Schroeder M."/>
            <person name="Kopitz M."/>
            <person name="Brambilla E."/>
            <person name="Klenk H.-P."/>
            <person name="Eisen J.A."/>
        </authorList>
    </citation>
    <scope>NUCLEOTIDE SEQUENCE</scope>
    <source>
        <strain evidence="4">DSM 3403</strain>
    </source>
</reference>
<evidence type="ECO:0000256" key="1">
    <source>
        <dbReference type="SAM" id="Phobius"/>
    </source>
</evidence>
<evidence type="ECO:0000259" key="3">
    <source>
        <dbReference type="Pfam" id="PF13559"/>
    </source>
</evidence>
<keyword evidence="5" id="KW-1185">Reference proteome</keyword>
<evidence type="ECO:0000313" key="4">
    <source>
        <dbReference type="EMBL" id="AFD09221.1"/>
    </source>
</evidence>
<evidence type="ECO:0000313" key="5">
    <source>
        <dbReference type="Proteomes" id="UP000007590"/>
    </source>
</evidence>
<dbReference type="eggNOG" id="ENOG50303CZ">
    <property type="taxonomic scope" value="Bacteria"/>
</dbReference>
<dbReference type="RefSeq" id="WP_014682443.1">
    <property type="nucleotide sequence ID" value="NC_017770.1"/>
</dbReference>
<accession>H8KLR7</accession>
<keyword evidence="1" id="KW-1133">Transmembrane helix</keyword>
<proteinExistence type="predicted"/>
<feature type="chain" id="PRO_5003613664" description="Protein-glutamine gamma-glutamyltransferase-like C-terminal domain-containing protein" evidence="2">
    <location>
        <begin position="27"/>
        <end position="241"/>
    </location>
</feature>
<dbReference type="InterPro" id="IPR025403">
    <property type="entry name" value="TgpA-like_C"/>
</dbReference>
<feature type="transmembrane region" description="Helical" evidence="1">
    <location>
        <begin position="94"/>
        <end position="116"/>
    </location>
</feature>
<dbReference type="Pfam" id="PF13559">
    <property type="entry name" value="DUF4129"/>
    <property type="match status" value="1"/>
</dbReference>
<dbReference type="AlphaFoldDB" id="H8KLR7"/>
<keyword evidence="1" id="KW-0812">Transmembrane</keyword>
<evidence type="ECO:0000256" key="2">
    <source>
        <dbReference type="SAM" id="SignalP"/>
    </source>
</evidence>
<dbReference type="EMBL" id="CP003349">
    <property type="protein sequence ID" value="AFD09221.1"/>
    <property type="molecule type" value="Genomic_DNA"/>
</dbReference>
<dbReference type="OrthoDB" id="5491447at2"/>
<dbReference type="STRING" id="929556.Solca_4231"/>
<sequence>MKATFRVLFLLILLTAVRTSAGFASASPAISCPNDTTRVLTRLPLNSSIEKFNSDPEFQYKKDIAPQTDWWGKFWQWVYRLFDRLFSGLNYGNFWQYVFILIIAGTATFVILKLLGINLTALFSRRSADIDLPYETLHEDVRIMDFDKLIADAIDNRNFRLAVRLYYLKTLKELNNRSMITWKPEKTNHNYITELSALHLKEGFQQMTHQFEFVWYGEFDLAENEFNAIRQSFLSFHQQII</sequence>
<organism evidence="4 5">
    <name type="scientific">Solitalea canadensis (strain ATCC 29591 / DSM 3403 / JCM 21819 / LMG 8368 / NBRC 15130 / NCIMB 12057 / USAM 9D)</name>
    <name type="common">Flexibacter canadensis</name>
    <dbReference type="NCBI Taxonomy" id="929556"/>
    <lineage>
        <taxon>Bacteria</taxon>
        <taxon>Pseudomonadati</taxon>
        <taxon>Bacteroidota</taxon>
        <taxon>Sphingobacteriia</taxon>
        <taxon>Sphingobacteriales</taxon>
        <taxon>Sphingobacteriaceae</taxon>
        <taxon>Solitalea</taxon>
    </lineage>
</organism>
<keyword evidence="1" id="KW-0472">Membrane</keyword>
<name>H8KLR7_SOLCM</name>
<protein>
    <recommendedName>
        <fullName evidence="3">Protein-glutamine gamma-glutamyltransferase-like C-terminal domain-containing protein</fullName>
    </recommendedName>
</protein>
<keyword evidence="2" id="KW-0732">Signal</keyword>
<dbReference type="KEGG" id="scn:Solca_4231"/>
<dbReference type="Proteomes" id="UP000007590">
    <property type="component" value="Chromosome"/>
</dbReference>
<feature type="domain" description="Protein-glutamine gamma-glutamyltransferase-like C-terminal" evidence="3">
    <location>
        <begin position="167"/>
        <end position="231"/>
    </location>
</feature>